<protein>
    <submittedName>
        <fullName evidence="1">Uncharacterized protein</fullName>
    </submittedName>
</protein>
<evidence type="ECO:0000313" key="1">
    <source>
        <dbReference type="EMBL" id="CAL2108198.1"/>
    </source>
</evidence>
<gene>
    <name evidence="1" type="ORF">T190115A13A_60193</name>
</gene>
<name>A0ABP1FHX1_9FLAO</name>
<keyword evidence="2" id="KW-1185">Reference proteome</keyword>
<dbReference type="EMBL" id="CAXJRC010000043">
    <property type="protein sequence ID" value="CAL2108198.1"/>
    <property type="molecule type" value="Genomic_DNA"/>
</dbReference>
<organism evidence="1 2">
    <name type="scientific">Tenacibaculum vairaonense</name>
    <dbReference type="NCBI Taxonomy" id="3137860"/>
    <lineage>
        <taxon>Bacteria</taxon>
        <taxon>Pseudomonadati</taxon>
        <taxon>Bacteroidota</taxon>
        <taxon>Flavobacteriia</taxon>
        <taxon>Flavobacteriales</taxon>
        <taxon>Flavobacteriaceae</taxon>
        <taxon>Tenacibaculum</taxon>
    </lineage>
</organism>
<reference evidence="1 2" key="1">
    <citation type="submission" date="2024-05" db="EMBL/GenBank/DDBJ databases">
        <authorList>
            <person name="Duchaud E."/>
        </authorList>
    </citation>
    <scope>NUCLEOTIDE SEQUENCE [LARGE SCALE GENOMIC DNA]</scope>
    <source>
        <strain evidence="1">Ena-SAMPLE-TAB-13-05-2024-13:56:06:370-140305</strain>
    </source>
</reference>
<proteinExistence type="predicted"/>
<dbReference type="Proteomes" id="UP001497602">
    <property type="component" value="Unassembled WGS sequence"/>
</dbReference>
<accession>A0ABP1FHX1</accession>
<dbReference type="RefSeq" id="WP_348739768.1">
    <property type="nucleotide sequence ID" value="NZ_CAXJRC010000043.1"/>
</dbReference>
<comment type="caution">
    <text evidence="1">The sequence shown here is derived from an EMBL/GenBank/DDBJ whole genome shotgun (WGS) entry which is preliminary data.</text>
</comment>
<sequence>MIQRDILLKTALNVYLKQIENLPDSPVKRSTIKQIKHEIELIEQGK</sequence>
<evidence type="ECO:0000313" key="2">
    <source>
        <dbReference type="Proteomes" id="UP001497602"/>
    </source>
</evidence>